<dbReference type="Gene3D" id="3.30.300.180">
    <property type="match status" value="1"/>
</dbReference>
<reference evidence="2" key="1">
    <citation type="submission" date="2024-01" db="EMBL/GenBank/DDBJ databases">
        <title>Sequencing the genomes of a sandfly, Sergentomyia squamirostris, and its two endosymbionts.</title>
        <authorList>
            <person name="Itokawa K."/>
            <person name="Sanjoba C."/>
        </authorList>
    </citation>
    <scope>NUCLEOTIDE SEQUENCE</scope>
    <source>
        <strain evidence="2">RiSSQ</strain>
    </source>
</reference>
<accession>A0AAT9GA78</accession>
<evidence type="ECO:0000259" key="1">
    <source>
        <dbReference type="Pfam" id="PF11638"/>
    </source>
</evidence>
<dbReference type="EMBL" id="AP029170">
    <property type="protein sequence ID" value="BFD46760.1"/>
    <property type="molecule type" value="Genomic_DNA"/>
</dbReference>
<evidence type="ECO:0000313" key="2">
    <source>
        <dbReference type="EMBL" id="BFD46760.1"/>
    </source>
</evidence>
<name>A0AAT9GA78_9RICK</name>
<dbReference type="Pfam" id="PF11638">
    <property type="entry name" value="DnaA_N"/>
    <property type="match status" value="1"/>
</dbReference>
<feature type="domain" description="DnaA N-terminal" evidence="1">
    <location>
        <begin position="22"/>
        <end position="86"/>
    </location>
</feature>
<organism evidence="2">
    <name type="scientific">Candidatus Tisiphia endosymbiont of Sergentomyia squamirostris</name>
    <dbReference type="NCBI Taxonomy" id="3113639"/>
    <lineage>
        <taxon>Bacteria</taxon>
        <taxon>Pseudomonadati</taxon>
        <taxon>Pseudomonadota</taxon>
        <taxon>Alphaproteobacteria</taxon>
        <taxon>Rickettsiales</taxon>
        <taxon>Rickettsiaceae</taxon>
        <taxon>Rickettsieae</taxon>
        <taxon>Candidatus Tisiphia</taxon>
    </lineage>
</organism>
<dbReference type="AlphaFoldDB" id="A0AAT9GA78"/>
<dbReference type="InterPro" id="IPR038454">
    <property type="entry name" value="DnaA_N_sf"/>
</dbReference>
<proteinExistence type="predicted"/>
<gene>
    <name evidence="2" type="ORF">DMENIID0002_14060</name>
</gene>
<sequence length="103" mass="12170">MRITNKREVSDYDLDLSGLNPESVWYKVRKYLLKLYGEHLDKAWFSKLEAIEEDTTCNKLILKPATAFIGDWIKNKYSKDLEYACSKLNYTFEFMKVDRMAGL</sequence>
<protein>
    <recommendedName>
        <fullName evidence="1">DnaA N-terminal domain-containing protein</fullName>
    </recommendedName>
</protein>
<dbReference type="InterPro" id="IPR024633">
    <property type="entry name" value="DnaA_N_dom"/>
</dbReference>